<feature type="transmembrane region" description="Helical" evidence="1">
    <location>
        <begin position="43"/>
        <end position="62"/>
    </location>
</feature>
<gene>
    <name evidence="2" type="ORF">HELGO_WM17798</name>
</gene>
<organism evidence="2">
    <name type="scientific">uncultured Sulfurovum sp</name>
    <dbReference type="NCBI Taxonomy" id="269237"/>
    <lineage>
        <taxon>Bacteria</taxon>
        <taxon>Pseudomonadati</taxon>
        <taxon>Campylobacterota</taxon>
        <taxon>Epsilonproteobacteria</taxon>
        <taxon>Campylobacterales</taxon>
        <taxon>Sulfurovaceae</taxon>
        <taxon>Sulfurovum</taxon>
        <taxon>environmental samples</taxon>
    </lineage>
</organism>
<protein>
    <submittedName>
        <fullName evidence="2">Uncharacterized protein</fullName>
    </submittedName>
</protein>
<dbReference type="AlphaFoldDB" id="A0A6S6T135"/>
<name>A0A6S6T135_9BACT</name>
<reference evidence="2" key="1">
    <citation type="submission" date="2020-01" db="EMBL/GenBank/DDBJ databases">
        <authorList>
            <person name="Meier V. D."/>
            <person name="Meier V D."/>
        </authorList>
    </citation>
    <scope>NUCLEOTIDE SEQUENCE</scope>
    <source>
        <strain evidence="2">HLG_WM_MAG_04</strain>
    </source>
</reference>
<evidence type="ECO:0000256" key="1">
    <source>
        <dbReference type="SAM" id="Phobius"/>
    </source>
</evidence>
<accession>A0A6S6T135</accession>
<keyword evidence="1" id="KW-1133">Transmembrane helix</keyword>
<keyword evidence="1" id="KW-0812">Transmembrane</keyword>
<sequence length="69" mass="8008">MLPKIEFYLTINLPLKKLEKKVIKMYQKLDQHKTGVPAIELPLLYLILSVVIFFIGAGKYSLDEQTKKD</sequence>
<proteinExistence type="predicted"/>
<keyword evidence="1" id="KW-0472">Membrane</keyword>
<dbReference type="EMBL" id="CACVAX010000029">
    <property type="protein sequence ID" value="CAA6810475.1"/>
    <property type="molecule type" value="Genomic_DNA"/>
</dbReference>
<evidence type="ECO:0000313" key="2">
    <source>
        <dbReference type="EMBL" id="CAA6810475.1"/>
    </source>
</evidence>